<organism evidence="2 3">
    <name type="scientific">Argiope bruennichi</name>
    <name type="common">Wasp spider</name>
    <name type="synonym">Aranea bruennichi</name>
    <dbReference type="NCBI Taxonomy" id="94029"/>
    <lineage>
        <taxon>Eukaryota</taxon>
        <taxon>Metazoa</taxon>
        <taxon>Ecdysozoa</taxon>
        <taxon>Arthropoda</taxon>
        <taxon>Chelicerata</taxon>
        <taxon>Arachnida</taxon>
        <taxon>Araneae</taxon>
        <taxon>Araneomorphae</taxon>
        <taxon>Entelegynae</taxon>
        <taxon>Araneoidea</taxon>
        <taxon>Araneidae</taxon>
        <taxon>Argiope</taxon>
    </lineage>
</organism>
<reference evidence="2" key="1">
    <citation type="journal article" date="2020" name="bioRxiv">
        <title>Chromosome-level reference genome of the European wasp spider Argiope bruennichi: a resource for studies on range expansion and evolutionary adaptation.</title>
        <authorList>
            <person name="Sheffer M.M."/>
            <person name="Hoppe A."/>
            <person name="Krehenwinkel H."/>
            <person name="Uhl G."/>
            <person name="Kuss A.W."/>
            <person name="Jensen L."/>
            <person name="Jensen C."/>
            <person name="Gillespie R.G."/>
            <person name="Hoff K.J."/>
            <person name="Prost S."/>
        </authorList>
    </citation>
    <scope>NUCLEOTIDE SEQUENCE</scope>
</reference>
<comment type="caution">
    <text evidence="2">The sequence shown here is derived from an EMBL/GenBank/DDBJ whole genome shotgun (WGS) entry which is preliminary data.</text>
</comment>
<feature type="region of interest" description="Disordered" evidence="1">
    <location>
        <begin position="321"/>
        <end position="346"/>
    </location>
</feature>
<dbReference type="EMBL" id="JABXBU010000030">
    <property type="protein sequence ID" value="KAF8785218.1"/>
    <property type="molecule type" value="Genomic_DNA"/>
</dbReference>
<reference evidence="2" key="2">
    <citation type="submission" date="2020-06" db="EMBL/GenBank/DDBJ databases">
        <authorList>
            <person name="Sheffer M."/>
        </authorList>
    </citation>
    <scope>NUCLEOTIDE SEQUENCE</scope>
</reference>
<keyword evidence="3" id="KW-1185">Reference proteome</keyword>
<gene>
    <name evidence="2" type="ORF">HNY73_010790</name>
</gene>
<evidence type="ECO:0000256" key="1">
    <source>
        <dbReference type="SAM" id="MobiDB-lite"/>
    </source>
</evidence>
<evidence type="ECO:0000313" key="2">
    <source>
        <dbReference type="EMBL" id="KAF8785218.1"/>
    </source>
</evidence>
<accession>A0A8T0F4K6</accession>
<name>A0A8T0F4K6_ARGBR</name>
<proteinExistence type="predicted"/>
<feature type="region of interest" description="Disordered" evidence="1">
    <location>
        <begin position="528"/>
        <end position="549"/>
    </location>
</feature>
<feature type="region of interest" description="Disordered" evidence="1">
    <location>
        <begin position="411"/>
        <end position="434"/>
    </location>
</feature>
<dbReference type="Proteomes" id="UP000807504">
    <property type="component" value="Unassembled WGS sequence"/>
</dbReference>
<dbReference type="AlphaFoldDB" id="A0A8T0F4K6"/>
<sequence length="744" mass="82930">MEKNKEAVRKSYSDFCGNKKVDAFKANFVKSTHLSVRPDSGRNKISYIPREKNASIPINKKFGLYTNETKTFLKHSCDRCGFRSRPCLILNADSISSPPEVTRIESSHDLNGNISNISVNTHATFCNFTSTVSDISALNKVFNYQSNHHYELSFPKSSKHKQRTSFSEQKSFSSKITHSNNPFSANRFYPSLPDSRFGYHSSKGIPQNITFPEPNYKALARSTRENYSANGKYNGKYEKYVALPDACMNNYRVKLTDLSVFENPSSLKDISMTCKVDYFDEQLQIKKQNYSSKKWDIPVTSEFGESLTKNVDETDKILFPALPSTNHNQQGKLNSSYTSMPPSERSSIESSDIEITHALSGTNITLNASTVSSSVSSIIPQASYADVIRMSTTCSGIQGCVVLDNKIPEENPLVSENPVPEKLPKEENPQPGSSDWVISRLSQLDVNVPEPLGSVALNQCHQNGQNFVAPRPIVVSLEKPSFYNSSLQTCKNVLSTNPSNSTFPPIDKKVVENDSSLDDCLSSLEKNSVDSSVLPESTNRSSESSDFTTSITDTQMASMKTDSVYSSPSSVSSFGDAFKPTENRDLHLDNLLKKQPPVIIMNNYSPPGSMSEISFGIEYEEMVKLCSDNNHIEKSEPLAVQDIGEDSLSDESIKTGSSLQKTSIPLSMENALPSASSEIETTNKRINLKDKTLYWKDSDVKYNKKNYIELTDYFCNVWNDIGKELEKEKGSSRASGNTHYFHEL</sequence>
<evidence type="ECO:0000313" key="3">
    <source>
        <dbReference type="Proteomes" id="UP000807504"/>
    </source>
</evidence>
<feature type="compositionally biased region" description="Polar residues" evidence="1">
    <location>
        <begin position="323"/>
        <end position="341"/>
    </location>
</feature>
<protein>
    <submittedName>
        <fullName evidence="2">Uncharacterized protein</fullName>
    </submittedName>
</protein>